<evidence type="ECO:0000313" key="2">
    <source>
        <dbReference type="Proteomes" id="UP001162483"/>
    </source>
</evidence>
<dbReference type="Proteomes" id="UP001162483">
    <property type="component" value="Unassembled WGS sequence"/>
</dbReference>
<evidence type="ECO:0000313" key="1">
    <source>
        <dbReference type="EMBL" id="CAI9537593.1"/>
    </source>
</evidence>
<organism evidence="1 2">
    <name type="scientific">Staurois parvus</name>
    <dbReference type="NCBI Taxonomy" id="386267"/>
    <lineage>
        <taxon>Eukaryota</taxon>
        <taxon>Metazoa</taxon>
        <taxon>Chordata</taxon>
        <taxon>Craniata</taxon>
        <taxon>Vertebrata</taxon>
        <taxon>Euteleostomi</taxon>
        <taxon>Amphibia</taxon>
        <taxon>Batrachia</taxon>
        <taxon>Anura</taxon>
        <taxon>Neobatrachia</taxon>
        <taxon>Ranoidea</taxon>
        <taxon>Ranidae</taxon>
        <taxon>Staurois</taxon>
    </lineage>
</organism>
<sequence>MRIFFYTKLSINKIFLKDSIDIGLNLKTHSATPPRYGDTTFAGAD</sequence>
<protein>
    <submittedName>
        <fullName evidence="1">Uncharacterized protein</fullName>
    </submittedName>
</protein>
<reference evidence="1" key="1">
    <citation type="submission" date="2023-05" db="EMBL/GenBank/DDBJ databases">
        <authorList>
            <person name="Stuckert A."/>
        </authorList>
    </citation>
    <scope>NUCLEOTIDE SEQUENCE</scope>
</reference>
<comment type="caution">
    <text evidence="1">The sequence shown here is derived from an EMBL/GenBank/DDBJ whole genome shotgun (WGS) entry which is preliminary data.</text>
</comment>
<gene>
    <name evidence="1" type="ORF">SPARVUS_LOCUS1255794</name>
</gene>
<name>A0ABN9AV32_9NEOB</name>
<proteinExistence type="predicted"/>
<keyword evidence="2" id="KW-1185">Reference proteome</keyword>
<dbReference type="EMBL" id="CATNWA010000626">
    <property type="protein sequence ID" value="CAI9537593.1"/>
    <property type="molecule type" value="Genomic_DNA"/>
</dbReference>
<accession>A0ABN9AV32</accession>